<evidence type="ECO:0000313" key="2">
    <source>
        <dbReference type="EMBL" id="JAE07140.1"/>
    </source>
</evidence>
<keyword evidence="1" id="KW-1133">Transmembrane helix</keyword>
<sequence length="94" mass="11256">MWKEDFNSWNKPKITETCGPHLDTQLTRIQAEFEASRKIRENIILCHRTHAVFIICHYFTFPLIICHISIFHSLRGWCHIMKGCKCVTVYRRHV</sequence>
<protein>
    <submittedName>
        <fullName evidence="2">Uncharacterized protein</fullName>
    </submittedName>
</protein>
<accession>A0A0A9F2C8</accession>
<dbReference type="AlphaFoldDB" id="A0A0A9F2C8"/>
<keyword evidence="1" id="KW-0812">Transmembrane</keyword>
<feature type="transmembrane region" description="Helical" evidence="1">
    <location>
        <begin position="51"/>
        <end position="71"/>
    </location>
</feature>
<proteinExistence type="predicted"/>
<organism evidence="2">
    <name type="scientific">Arundo donax</name>
    <name type="common">Giant reed</name>
    <name type="synonym">Donax arundinaceus</name>
    <dbReference type="NCBI Taxonomy" id="35708"/>
    <lineage>
        <taxon>Eukaryota</taxon>
        <taxon>Viridiplantae</taxon>
        <taxon>Streptophyta</taxon>
        <taxon>Embryophyta</taxon>
        <taxon>Tracheophyta</taxon>
        <taxon>Spermatophyta</taxon>
        <taxon>Magnoliopsida</taxon>
        <taxon>Liliopsida</taxon>
        <taxon>Poales</taxon>
        <taxon>Poaceae</taxon>
        <taxon>PACMAD clade</taxon>
        <taxon>Arundinoideae</taxon>
        <taxon>Arundineae</taxon>
        <taxon>Arundo</taxon>
    </lineage>
</organism>
<dbReference type="EMBL" id="GBRH01190756">
    <property type="protein sequence ID" value="JAE07140.1"/>
    <property type="molecule type" value="Transcribed_RNA"/>
</dbReference>
<reference evidence="2" key="1">
    <citation type="submission" date="2014-09" db="EMBL/GenBank/DDBJ databases">
        <authorList>
            <person name="Magalhaes I.L.F."/>
            <person name="Oliveira U."/>
            <person name="Santos F.R."/>
            <person name="Vidigal T.H.D.A."/>
            <person name="Brescovit A.D."/>
            <person name="Santos A.J."/>
        </authorList>
    </citation>
    <scope>NUCLEOTIDE SEQUENCE</scope>
    <source>
        <tissue evidence="2">Shoot tissue taken approximately 20 cm above the soil surface</tissue>
    </source>
</reference>
<evidence type="ECO:0000256" key="1">
    <source>
        <dbReference type="SAM" id="Phobius"/>
    </source>
</evidence>
<name>A0A0A9F2C8_ARUDO</name>
<reference evidence="2" key="2">
    <citation type="journal article" date="2015" name="Data Brief">
        <title>Shoot transcriptome of the giant reed, Arundo donax.</title>
        <authorList>
            <person name="Barrero R.A."/>
            <person name="Guerrero F.D."/>
            <person name="Moolhuijzen P."/>
            <person name="Goolsby J.A."/>
            <person name="Tidwell J."/>
            <person name="Bellgard S.E."/>
            <person name="Bellgard M.I."/>
        </authorList>
    </citation>
    <scope>NUCLEOTIDE SEQUENCE</scope>
    <source>
        <tissue evidence="2">Shoot tissue taken approximately 20 cm above the soil surface</tissue>
    </source>
</reference>
<keyword evidence="1" id="KW-0472">Membrane</keyword>